<organism evidence="7 8">
    <name type="scientific">Chitinophaga filiformis</name>
    <name type="common">Myxococcus filiformis</name>
    <name type="synonym">Flexibacter filiformis</name>
    <dbReference type="NCBI Taxonomy" id="104663"/>
    <lineage>
        <taxon>Bacteria</taxon>
        <taxon>Pseudomonadati</taxon>
        <taxon>Bacteroidota</taxon>
        <taxon>Chitinophagia</taxon>
        <taxon>Chitinophagales</taxon>
        <taxon>Chitinophagaceae</taxon>
        <taxon>Chitinophaga</taxon>
    </lineage>
</organism>
<evidence type="ECO:0000256" key="5">
    <source>
        <dbReference type="SAM" id="SignalP"/>
    </source>
</evidence>
<dbReference type="InterPro" id="IPR017850">
    <property type="entry name" value="Alkaline_phosphatase_core_sf"/>
</dbReference>
<keyword evidence="5" id="KW-0732">Signal</keyword>
<dbReference type="InterPro" id="IPR000917">
    <property type="entry name" value="Sulfatase_N"/>
</dbReference>
<dbReference type="PROSITE" id="PS00149">
    <property type="entry name" value="SULFATASE_2"/>
    <property type="match status" value="1"/>
</dbReference>
<evidence type="ECO:0000313" key="7">
    <source>
        <dbReference type="EMBL" id="SDG13329.1"/>
    </source>
</evidence>
<dbReference type="STRING" id="104663.SAMN04488121_103582"/>
<dbReference type="EMBL" id="FNBN01000003">
    <property type="protein sequence ID" value="SDG13329.1"/>
    <property type="molecule type" value="Genomic_DNA"/>
</dbReference>
<evidence type="ECO:0000313" key="8">
    <source>
        <dbReference type="Proteomes" id="UP000199045"/>
    </source>
</evidence>
<keyword evidence="2" id="KW-0479">Metal-binding</keyword>
<name>A0A1G7RSV7_CHIFI</name>
<dbReference type="InterPro" id="IPR050738">
    <property type="entry name" value="Sulfatase"/>
</dbReference>
<dbReference type="PROSITE" id="PS51257">
    <property type="entry name" value="PROKAR_LIPOPROTEIN"/>
    <property type="match status" value="1"/>
</dbReference>
<dbReference type="RefSeq" id="WP_089833235.1">
    <property type="nucleotide sequence ID" value="NZ_FNBN01000003.1"/>
</dbReference>
<gene>
    <name evidence="7" type="ORF">SAMN04488121_103582</name>
</gene>
<dbReference type="CDD" id="cd16025">
    <property type="entry name" value="PAS_like"/>
    <property type="match status" value="1"/>
</dbReference>
<dbReference type="AlphaFoldDB" id="A0A1G7RSV7"/>
<dbReference type="GO" id="GO:0004065">
    <property type="term" value="F:arylsulfatase activity"/>
    <property type="evidence" value="ECO:0007669"/>
    <property type="project" value="TreeGrafter"/>
</dbReference>
<sequence>MKALTVFLSLILLSSCAGSRKNNKTPGKDERPNIVLILADDLGYSDIGCYGGEIQTPNLDYLAANGLRFRRFYNTSRCCPTRASLLTGLYNQQAGIGEMTTERSEPGYRGYITENTVTLAEVLKDAGYHTAMSGKWHVSNTVEQSSPEAQLKWLNHQASHPYFSPVEQYPVNRGFERYYGNIFGVVDYFDPFSLVNGTTPVDKVPEGYYHTDAINDTAVSYIRTLSKEDKPFFLYVAQTAPHWPLQALPEDIKKYEHTYEAGWDAIREARYKKMVAQGLINPTTTPLSPRINKALSWEQNPDKAWDARAMAVHAAMIDRMDQGIGRIIQALREAGKLDNTIIVFLSDNGASPENCMRYGPGFDRPGQTRDGKEIHYPVKKDVLPGPQTTFASIGERWANVANTPYQYAKAQSYEGGVRTPMIVYWPKGLKEKGGFTDHMGHVMDFMPTFLQVAKAHYPATYKGHNITPYTGVSLLPTFEGKERQEHDALYNEHFNARYVREGEWKLVSLAGDTTWRLYRINQDETELNNVAARYPDIVSKMAAQWRQWANTHNVFPKPGKK</sequence>
<dbReference type="Gene3D" id="3.30.1120.10">
    <property type="match status" value="1"/>
</dbReference>
<dbReference type="InterPro" id="IPR024607">
    <property type="entry name" value="Sulfatase_CS"/>
</dbReference>
<evidence type="ECO:0000256" key="3">
    <source>
        <dbReference type="ARBA" id="ARBA00022801"/>
    </source>
</evidence>
<dbReference type="OrthoDB" id="9803751at2"/>
<feature type="domain" description="Sulfatase N-terminal" evidence="6">
    <location>
        <begin position="32"/>
        <end position="453"/>
    </location>
</feature>
<evidence type="ECO:0000256" key="4">
    <source>
        <dbReference type="ARBA" id="ARBA00022837"/>
    </source>
</evidence>
<dbReference type="Pfam" id="PF00884">
    <property type="entry name" value="Sulfatase"/>
    <property type="match status" value="1"/>
</dbReference>
<dbReference type="GO" id="GO:0046872">
    <property type="term" value="F:metal ion binding"/>
    <property type="evidence" value="ECO:0007669"/>
    <property type="project" value="UniProtKB-KW"/>
</dbReference>
<dbReference type="FunFam" id="3.40.720.10:FF:000047">
    <property type="entry name" value="Arylsulfatase"/>
    <property type="match status" value="1"/>
</dbReference>
<accession>A0A1G7RSV7</accession>
<feature type="signal peptide" evidence="5">
    <location>
        <begin position="1"/>
        <end position="17"/>
    </location>
</feature>
<protein>
    <submittedName>
        <fullName evidence="7">Arylsulfatase</fullName>
    </submittedName>
</protein>
<keyword evidence="4" id="KW-0106">Calcium</keyword>
<reference evidence="7 8" key="1">
    <citation type="submission" date="2016-10" db="EMBL/GenBank/DDBJ databases">
        <authorList>
            <person name="de Groot N.N."/>
        </authorList>
    </citation>
    <scope>NUCLEOTIDE SEQUENCE [LARGE SCALE GENOMIC DNA]</scope>
    <source>
        <strain evidence="7 8">DSM 527</strain>
    </source>
</reference>
<dbReference type="Gene3D" id="3.40.720.10">
    <property type="entry name" value="Alkaline Phosphatase, subunit A"/>
    <property type="match status" value="1"/>
</dbReference>
<evidence type="ECO:0000259" key="6">
    <source>
        <dbReference type="Pfam" id="PF00884"/>
    </source>
</evidence>
<dbReference type="PANTHER" id="PTHR42693:SF53">
    <property type="entry name" value="ENDO-4-O-SULFATASE"/>
    <property type="match status" value="1"/>
</dbReference>
<evidence type="ECO:0000256" key="1">
    <source>
        <dbReference type="ARBA" id="ARBA00008779"/>
    </source>
</evidence>
<dbReference type="PANTHER" id="PTHR42693">
    <property type="entry name" value="ARYLSULFATASE FAMILY MEMBER"/>
    <property type="match status" value="1"/>
</dbReference>
<comment type="similarity">
    <text evidence="1">Belongs to the sulfatase family.</text>
</comment>
<feature type="chain" id="PRO_5011735543" evidence="5">
    <location>
        <begin position="18"/>
        <end position="561"/>
    </location>
</feature>
<evidence type="ECO:0000256" key="2">
    <source>
        <dbReference type="ARBA" id="ARBA00022723"/>
    </source>
</evidence>
<keyword evidence="3" id="KW-0378">Hydrolase</keyword>
<proteinExistence type="inferred from homology"/>
<dbReference type="Proteomes" id="UP000199045">
    <property type="component" value="Unassembled WGS sequence"/>
</dbReference>
<dbReference type="SUPFAM" id="SSF53649">
    <property type="entry name" value="Alkaline phosphatase-like"/>
    <property type="match status" value="1"/>
</dbReference>